<dbReference type="SUPFAM" id="SSF52833">
    <property type="entry name" value="Thioredoxin-like"/>
    <property type="match status" value="1"/>
</dbReference>
<proteinExistence type="predicted"/>
<name>A0A1M6GFB3_9FLAO</name>
<dbReference type="EMBL" id="FQYV01000009">
    <property type="protein sequence ID" value="SHJ08571.1"/>
    <property type="molecule type" value="Genomic_DNA"/>
</dbReference>
<gene>
    <name evidence="1" type="ORF">SAMN04487908_10966</name>
</gene>
<dbReference type="OrthoDB" id="1434620at2"/>
<reference evidence="1" key="1">
    <citation type="submission" date="2016-11" db="EMBL/GenBank/DDBJ databases">
        <authorList>
            <person name="Jaros S."/>
            <person name="Januszkiewicz K."/>
            <person name="Wedrychowicz H."/>
        </authorList>
    </citation>
    <scope>NUCLEOTIDE SEQUENCE [LARGE SCALE GENOMIC DNA]</scope>
    <source>
        <strain evidence="1">DSM 26349</strain>
    </source>
</reference>
<dbReference type="STRING" id="797419.SAMN05216556_11149"/>
<dbReference type="Gene3D" id="3.40.30.10">
    <property type="entry name" value="Glutaredoxin"/>
    <property type="match status" value="1"/>
</dbReference>
<dbReference type="AlphaFoldDB" id="A0A1M6GFB3"/>
<organism evidence="1 2">
    <name type="scientific">Aequorivita viscosa</name>
    <dbReference type="NCBI Taxonomy" id="797419"/>
    <lineage>
        <taxon>Bacteria</taxon>
        <taxon>Pseudomonadati</taxon>
        <taxon>Bacteroidota</taxon>
        <taxon>Flavobacteriia</taxon>
        <taxon>Flavobacteriales</taxon>
        <taxon>Flavobacteriaceae</taxon>
        <taxon>Aequorivita</taxon>
    </lineage>
</organism>
<sequence length="154" mass="17515">MGIIARDENQITLIFSSNTRLGAHTLSYLRGIDKKYLPIDLAKSKIGDTIWVEIAESLGVKVGDLVDKRALDIDTIVTENYGTHDWIKIIQNNDSVISRPILIKGERTQQIENPTEVLEFFEVDSAGLEQSQIREEDIDIERTTKGENFIERKK</sequence>
<protein>
    <submittedName>
        <fullName evidence="1">Arsenate reductase, glutaredoxin family</fullName>
    </submittedName>
</protein>
<evidence type="ECO:0000313" key="1">
    <source>
        <dbReference type="EMBL" id="SHJ08571.1"/>
    </source>
</evidence>
<dbReference type="InterPro" id="IPR036249">
    <property type="entry name" value="Thioredoxin-like_sf"/>
</dbReference>
<dbReference type="Proteomes" id="UP000184172">
    <property type="component" value="Unassembled WGS sequence"/>
</dbReference>
<keyword evidence="2" id="KW-1185">Reference proteome</keyword>
<evidence type="ECO:0000313" key="2">
    <source>
        <dbReference type="Proteomes" id="UP000184172"/>
    </source>
</evidence>
<dbReference type="RefSeq" id="WP_159431753.1">
    <property type="nucleotide sequence ID" value="NZ_FNNS01000011.1"/>
</dbReference>
<accession>A0A1M6GFB3</accession>